<dbReference type="AlphaFoldDB" id="A0ABD6AV99"/>
<sequence length="179" mass="19981">MDGTQQELTEAITQAIHGEELASTTACDICAQPLDINTPVQYDVMRFSSEAKRRLPFSSHSWIADAARCDDCTIQALGPTTQWLDEALIKVNVTESGGIPLIDCTDIRIIDVSPSNDGYGPPMVDLGMVYRRSDFGLFRWMRVREALRRNPPSSFEWCVLRECVNQSDDVPPSVSRLIS</sequence>
<accession>A0ABD6AV99</accession>
<keyword evidence="2" id="KW-1185">Reference proteome</keyword>
<organism evidence="1 2">
    <name type="scientific">Halomarina rubra</name>
    <dbReference type="NCBI Taxonomy" id="2071873"/>
    <lineage>
        <taxon>Archaea</taxon>
        <taxon>Methanobacteriati</taxon>
        <taxon>Methanobacteriota</taxon>
        <taxon>Stenosarchaea group</taxon>
        <taxon>Halobacteria</taxon>
        <taxon>Halobacteriales</taxon>
        <taxon>Natronomonadaceae</taxon>
        <taxon>Halomarina</taxon>
    </lineage>
</organism>
<gene>
    <name evidence="1" type="ORF">ACFSBT_09355</name>
</gene>
<reference evidence="1 2" key="1">
    <citation type="journal article" date="2019" name="Int. J. Syst. Evol. Microbiol.">
        <title>The Global Catalogue of Microorganisms (GCM) 10K type strain sequencing project: providing services to taxonomists for standard genome sequencing and annotation.</title>
        <authorList>
            <consortium name="The Broad Institute Genomics Platform"/>
            <consortium name="The Broad Institute Genome Sequencing Center for Infectious Disease"/>
            <person name="Wu L."/>
            <person name="Ma J."/>
        </authorList>
    </citation>
    <scope>NUCLEOTIDE SEQUENCE [LARGE SCALE GENOMIC DNA]</scope>
    <source>
        <strain evidence="1 2">CGMCC 1.12563</strain>
    </source>
</reference>
<evidence type="ECO:0000313" key="2">
    <source>
        <dbReference type="Proteomes" id="UP001597187"/>
    </source>
</evidence>
<dbReference type="EMBL" id="JBHUDC010000003">
    <property type="protein sequence ID" value="MFD1513482.1"/>
    <property type="molecule type" value="Genomic_DNA"/>
</dbReference>
<evidence type="ECO:0000313" key="1">
    <source>
        <dbReference type="EMBL" id="MFD1513482.1"/>
    </source>
</evidence>
<comment type="caution">
    <text evidence="1">The sequence shown here is derived from an EMBL/GenBank/DDBJ whole genome shotgun (WGS) entry which is preliminary data.</text>
</comment>
<proteinExistence type="predicted"/>
<protein>
    <submittedName>
        <fullName evidence="1">Uncharacterized protein</fullName>
    </submittedName>
</protein>
<name>A0ABD6AV99_9EURY</name>
<dbReference type="Proteomes" id="UP001597187">
    <property type="component" value="Unassembled WGS sequence"/>
</dbReference>